<dbReference type="EMBL" id="BAAANY010000005">
    <property type="protein sequence ID" value="GAA1666825.1"/>
    <property type="molecule type" value="Genomic_DNA"/>
</dbReference>
<sequence>MKPEQRTYVLKQRFVYTYDEPIRQLDHRLIVVPPPRHGDQRRRGYSLSVTGADAQVTHQRDAAGNTITRTLAPLVPERVEFLLEAVVERVGPAEGVPVPTVHPWLLQPTRLTTPDAKIREVAAALSDGDALASAERFCSYVHDAIAYTPGSTTVDTTAAQALAAGHGVCQDSAHLMLALCRSAGLPARYVSGHLLGEGGTHAWVEVVVPEARAVAFDPCNGRRAGWDYLTVATGRDYADVAPTSGTYVGAAGGSLTASKQVEVV</sequence>
<evidence type="ECO:0000313" key="3">
    <source>
        <dbReference type="Proteomes" id="UP001500618"/>
    </source>
</evidence>
<dbReference type="Proteomes" id="UP001500618">
    <property type="component" value="Unassembled WGS sequence"/>
</dbReference>
<dbReference type="PANTHER" id="PTHR33490:SF6">
    <property type="entry name" value="SLL1049 PROTEIN"/>
    <property type="match status" value="1"/>
</dbReference>
<gene>
    <name evidence="2" type="ORF">GCM10009765_15380</name>
</gene>
<dbReference type="PANTHER" id="PTHR33490">
    <property type="entry name" value="BLR5614 PROTEIN-RELATED"/>
    <property type="match status" value="1"/>
</dbReference>
<reference evidence="3" key="1">
    <citation type="journal article" date="2019" name="Int. J. Syst. Evol. Microbiol.">
        <title>The Global Catalogue of Microorganisms (GCM) 10K type strain sequencing project: providing services to taxonomists for standard genome sequencing and annotation.</title>
        <authorList>
            <consortium name="The Broad Institute Genomics Platform"/>
            <consortium name="The Broad Institute Genome Sequencing Center for Infectious Disease"/>
            <person name="Wu L."/>
            <person name="Ma J."/>
        </authorList>
    </citation>
    <scope>NUCLEOTIDE SEQUENCE [LARGE SCALE GENOMIC DNA]</scope>
    <source>
        <strain evidence="3">JCM 14718</strain>
    </source>
</reference>
<dbReference type="SMART" id="SM00460">
    <property type="entry name" value="TGc"/>
    <property type="match status" value="1"/>
</dbReference>
<dbReference type="InterPro" id="IPR038765">
    <property type="entry name" value="Papain-like_cys_pep_sf"/>
</dbReference>
<dbReference type="InterPro" id="IPR002931">
    <property type="entry name" value="Transglutaminase-like"/>
</dbReference>
<accession>A0ABP4SBA7</accession>
<dbReference type="Pfam" id="PF08379">
    <property type="entry name" value="Bact_transglu_N"/>
    <property type="match status" value="1"/>
</dbReference>
<dbReference type="SUPFAM" id="SSF54001">
    <property type="entry name" value="Cysteine proteinases"/>
    <property type="match status" value="1"/>
</dbReference>
<name>A0ABP4SBA7_9ACTN</name>
<dbReference type="InterPro" id="IPR013589">
    <property type="entry name" value="Bac_transglu_N"/>
</dbReference>
<dbReference type="Pfam" id="PF01841">
    <property type="entry name" value="Transglut_core"/>
    <property type="match status" value="1"/>
</dbReference>
<evidence type="ECO:0000259" key="1">
    <source>
        <dbReference type="SMART" id="SM00460"/>
    </source>
</evidence>
<dbReference type="Gene3D" id="3.10.620.30">
    <property type="match status" value="1"/>
</dbReference>
<keyword evidence="3" id="KW-1185">Reference proteome</keyword>
<protein>
    <submittedName>
        <fullName evidence="2">Transglutaminase family protein</fullName>
    </submittedName>
</protein>
<feature type="domain" description="Transglutaminase-like" evidence="1">
    <location>
        <begin position="161"/>
        <end position="220"/>
    </location>
</feature>
<dbReference type="RefSeq" id="WP_344308434.1">
    <property type="nucleotide sequence ID" value="NZ_BAAANY010000005.1"/>
</dbReference>
<evidence type="ECO:0000313" key="2">
    <source>
        <dbReference type="EMBL" id="GAA1666825.1"/>
    </source>
</evidence>
<comment type="caution">
    <text evidence="2">The sequence shown here is derived from an EMBL/GenBank/DDBJ whole genome shotgun (WGS) entry which is preliminary data.</text>
</comment>
<organism evidence="2 3">
    <name type="scientific">Fodinicola feengrottensis</name>
    <dbReference type="NCBI Taxonomy" id="435914"/>
    <lineage>
        <taxon>Bacteria</taxon>
        <taxon>Bacillati</taxon>
        <taxon>Actinomycetota</taxon>
        <taxon>Actinomycetes</taxon>
        <taxon>Mycobacteriales</taxon>
        <taxon>Fodinicola</taxon>
    </lineage>
</organism>
<proteinExistence type="predicted"/>